<evidence type="ECO:0000313" key="3">
    <source>
        <dbReference type="Proteomes" id="UP001596620"/>
    </source>
</evidence>
<feature type="transmembrane region" description="Helical" evidence="1">
    <location>
        <begin position="43"/>
        <end position="63"/>
    </location>
</feature>
<evidence type="ECO:0000313" key="2">
    <source>
        <dbReference type="EMBL" id="MFC7745922.1"/>
    </source>
</evidence>
<evidence type="ECO:0000256" key="1">
    <source>
        <dbReference type="SAM" id="Phobius"/>
    </source>
</evidence>
<dbReference type="InterPro" id="IPR020204">
    <property type="entry name" value="Uncharacterised_YxaJ"/>
</dbReference>
<protein>
    <submittedName>
        <fullName evidence="2">DUF5391 family protein</fullName>
    </submittedName>
</protein>
<dbReference type="RefSeq" id="WP_382357401.1">
    <property type="nucleotide sequence ID" value="NZ_JBHTGR010000002.1"/>
</dbReference>
<reference evidence="3" key="1">
    <citation type="journal article" date="2019" name="Int. J. Syst. Evol. Microbiol.">
        <title>The Global Catalogue of Microorganisms (GCM) 10K type strain sequencing project: providing services to taxonomists for standard genome sequencing and annotation.</title>
        <authorList>
            <consortium name="The Broad Institute Genomics Platform"/>
            <consortium name="The Broad Institute Genome Sequencing Center for Infectious Disease"/>
            <person name="Wu L."/>
            <person name="Ma J."/>
        </authorList>
    </citation>
    <scope>NUCLEOTIDE SEQUENCE [LARGE SCALE GENOMIC DNA]</scope>
    <source>
        <strain evidence="3">JCM 30234</strain>
    </source>
</reference>
<dbReference type="Pfam" id="PF17369">
    <property type="entry name" value="DUF5391"/>
    <property type="match status" value="1"/>
</dbReference>
<dbReference type="EMBL" id="JBHTGR010000002">
    <property type="protein sequence ID" value="MFC7745922.1"/>
    <property type="molecule type" value="Genomic_DNA"/>
</dbReference>
<keyword evidence="3" id="KW-1185">Reference proteome</keyword>
<accession>A0ABW2UUE5</accession>
<comment type="caution">
    <text evidence="2">The sequence shown here is derived from an EMBL/GenBank/DDBJ whole genome shotgun (WGS) entry which is preliminary data.</text>
</comment>
<gene>
    <name evidence="2" type="ORF">ACFQU8_01520</name>
</gene>
<feature type="transmembrane region" description="Helical" evidence="1">
    <location>
        <begin position="7"/>
        <end position="31"/>
    </location>
</feature>
<proteinExistence type="predicted"/>
<keyword evidence="1" id="KW-0812">Transmembrane</keyword>
<feature type="transmembrane region" description="Helical" evidence="1">
    <location>
        <begin position="101"/>
        <end position="123"/>
    </location>
</feature>
<organism evidence="2 3">
    <name type="scientific">Lentibacillus kimchii</name>
    <dbReference type="NCBI Taxonomy" id="1542911"/>
    <lineage>
        <taxon>Bacteria</taxon>
        <taxon>Bacillati</taxon>
        <taxon>Bacillota</taxon>
        <taxon>Bacilli</taxon>
        <taxon>Bacillales</taxon>
        <taxon>Bacillaceae</taxon>
        <taxon>Lentibacillus</taxon>
    </lineage>
</organism>
<dbReference type="Proteomes" id="UP001596620">
    <property type="component" value="Unassembled WGS sequence"/>
</dbReference>
<sequence>MRWCIALMTLISAFLFCFLTISIFLFPFTIPASVVNAFSSFDMSAIIAILLVCYSVLLSLYLAGVYTVKYVMAVFCGAGLVIVSCIMVSDLLRGLSAGSLTGFLVVLIFGVITFITNVLWYVAAFRSAPGEKE</sequence>
<keyword evidence="1" id="KW-1133">Transmembrane helix</keyword>
<keyword evidence="1" id="KW-0472">Membrane</keyword>
<feature type="transmembrane region" description="Helical" evidence="1">
    <location>
        <begin position="70"/>
        <end position="89"/>
    </location>
</feature>
<name>A0ABW2UUE5_9BACI</name>